<evidence type="ECO:0000313" key="2">
    <source>
        <dbReference type="Proteomes" id="UP001152614"/>
    </source>
</evidence>
<accession>A0A9X4S6U6</accession>
<reference evidence="1" key="1">
    <citation type="submission" date="2022-10" db="EMBL/GenBank/DDBJ databases">
        <authorList>
            <person name="Turner M.S."/>
            <person name="Huang W."/>
        </authorList>
    </citation>
    <scope>NUCLEOTIDE SEQUENCE</scope>
    <source>
        <strain evidence="1">3</strain>
    </source>
</reference>
<dbReference type="AlphaFoldDB" id="A0A9X4S6U6"/>
<gene>
    <name evidence="1" type="ORF">OGZ51_02885</name>
</gene>
<name>A0A9X4S6U6_9LACT</name>
<reference evidence="1" key="2">
    <citation type="journal article" date="2023" name="Food Microbiol.">
        <title>Evaluation of the fermentation potential of lactic acid bacteria isolated from herbs, fruits and vegetables as starter cultures in nut-based milk alternatives.</title>
        <authorList>
            <person name="Huang W."/>
            <person name="Dong A."/>
            <person name="Pham H.T."/>
            <person name="Zhou C."/>
            <person name="Huo Z."/>
            <person name="Watjen A.P."/>
            <person name="Prakash S."/>
            <person name="Bang-Berthelsen C.H."/>
            <person name="Turner M.S."/>
        </authorList>
    </citation>
    <scope>NUCLEOTIDE SEQUENCE</scope>
    <source>
        <strain evidence="1">3</strain>
    </source>
</reference>
<comment type="caution">
    <text evidence="1">The sequence shown here is derived from an EMBL/GenBank/DDBJ whole genome shotgun (WGS) entry which is preliminary data.</text>
</comment>
<protein>
    <submittedName>
        <fullName evidence="1">Uncharacterized protein</fullName>
    </submittedName>
</protein>
<dbReference type="EMBL" id="JAOWLY010000002">
    <property type="protein sequence ID" value="MDG4983089.1"/>
    <property type="molecule type" value="Genomic_DNA"/>
</dbReference>
<evidence type="ECO:0000313" key="1">
    <source>
        <dbReference type="EMBL" id="MDG4983089.1"/>
    </source>
</evidence>
<dbReference type="Proteomes" id="UP001152614">
    <property type="component" value="Unassembled WGS sequence"/>
</dbReference>
<proteinExistence type="predicted"/>
<dbReference type="RefSeq" id="WP_058206343.1">
    <property type="nucleotide sequence ID" value="NZ_JAOWLJ010000001.1"/>
</dbReference>
<organism evidence="1 2">
    <name type="scientific">Lactococcus lactis</name>
    <dbReference type="NCBI Taxonomy" id="1358"/>
    <lineage>
        <taxon>Bacteria</taxon>
        <taxon>Bacillati</taxon>
        <taxon>Bacillota</taxon>
        <taxon>Bacilli</taxon>
        <taxon>Lactobacillales</taxon>
        <taxon>Streptococcaceae</taxon>
        <taxon>Lactococcus</taxon>
    </lineage>
</organism>
<sequence length="108" mass="12593">MSFDSYASWLDQLKTIGLSDIIFRVESEIKEDALYIEINDTQRIRSDNDYMIIGYTYQVRLYVTKSNSPFIEKVSEMLTEGLAEGKWDEKNQMYVYSGMISIAGKYET</sequence>